<dbReference type="RefSeq" id="WP_237852411.1">
    <property type="nucleotide sequence ID" value="NZ_JAKLWS010000002.1"/>
</dbReference>
<evidence type="ECO:0000256" key="1">
    <source>
        <dbReference type="SAM" id="SignalP"/>
    </source>
</evidence>
<keyword evidence="1" id="KW-0732">Signal</keyword>
<gene>
    <name evidence="2" type="ORF">L6773_03235</name>
</gene>
<dbReference type="EMBL" id="JAKLWS010000002">
    <property type="protein sequence ID" value="MCG2587567.1"/>
    <property type="molecule type" value="Genomic_DNA"/>
</dbReference>
<organism evidence="2 3">
    <name type="scientific">Rhodohalobacter sulfatireducens</name>
    <dbReference type="NCBI Taxonomy" id="2911366"/>
    <lineage>
        <taxon>Bacteria</taxon>
        <taxon>Pseudomonadati</taxon>
        <taxon>Balneolota</taxon>
        <taxon>Balneolia</taxon>
        <taxon>Balneolales</taxon>
        <taxon>Balneolaceae</taxon>
        <taxon>Rhodohalobacter</taxon>
    </lineage>
</organism>
<comment type="caution">
    <text evidence="2">The sequence shown here is derived from an EMBL/GenBank/DDBJ whole genome shotgun (WGS) entry which is preliminary data.</text>
</comment>
<dbReference type="InterPro" id="IPR021428">
    <property type="entry name" value="DUF3078"/>
</dbReference>
<evidence type="ECO:0000313" key="2">
    <source>
        <dbReference type="EMBL" id="MCG2587567.1"/>
    </source>
</evidence>
<feature type="chain" id="PRO_5045561664" evidence="1">
    <location>
        <begin position="21"/>
        <end position="290"/>
    </location>
</feature>
<name>A0ABS9K9N2_9BACT</name>
<reference evidence="2" key="1">
    <citation type="submission" date="2022-01" db="EMBL/GenBank/DDBJ databases">
        <authorList>
            <person name="Wang Y."/>
        </authorList>
    </citation>
    <scope>NUCLEOTIDE SEQUENCE</scope>
    <source>
        <strain evidence="2">WB101</strain>
    </source>
</reference>
<dbReference type="Pfam" id="PF11276">
    <property type="entry name" value="DUF3078"/>
    <property type="match status" value="1"/>
</dbReference>
<protein>
    <submittedName>
        <fullName evidence="2">DUF3078 domain-containing protein</fullName>
    </submittedName>
</protein>
<dbReference type="Proteomes" id="UP001165366">
    <property type="component" value="Unassembled WGS sequence"/>
</dbReference>
<proteinExistence type="predicted"/>
<reference evidence="2" key="2">
    <citation type="submission" date="2024-05" db="EMBL/GenBank/DDBJ databases">
        <title>Rhodohalobacter halophilus gen. nov., sp. nov., a moderately halophilic member of the family Balneolaceae.</title>
        <authorList>
            <person name="Xia J."/>
        </authorList>
    </citation>
    <scope>NUCLEOTIDE SEQUENCE</scope>
    <source>
        <strain evidence="2">WB101</strain>
    </source>
</reference>
<feature type="signal peptide" evidence="1">
    <location>
        <begin position="1"/>
        <end position="20"/>
    </location>
</feature>
<evidence type="ECO:0000313" key="3">
    <source>
        <dbReference type="Proteomes" id="UP001165366"/>
    </source>
</evidence>
<sequence>MKHTFLLFSFIILYVPFASAQDSISIPDTLQGSNTSWTVGLNGSQASYSNWAQGGTNNIAATGTSTITTLYKKQKFAYGLLLDTRYGKTRIENEGTRKISDRLYFLNRFLYTLNEENPELKLFTNLVFRTQFDKGYDYGAAEDGGNILISKFMAPAYFNENIGLAYVPSDIFSVEAGIGLKQTYVSDESLSETYGLDEGDQFRSEAGLTIGASLETDLMENVQFSSSIQTFTNFTTGVNSTDVLFSNKLIGRINSYINTNLSLDLVYDDDFSKEIQVAQILSLGISYSIR</sequence>
<keyword evidence="3" id="KW-1185">Reference proteome</keyword>
<accession>A0ABS9K9N2</accession>